<evidence type="ECO:0000313" key="1">
    <source>
        <dbReference type="EMBL" id="GFU07388.1"/>
    </source>
</evidence>
<name>A0A8X6Q5E6_NEPPI</name>
<comment type="caution">
    <text evidence="1">The sequence shown here is derived from an EMBL/GenBank/DDBJ whole genome shotgun (WGS) entry which is preliminary data.</text>
</comment>
<proteinExistence type="predicted"/>
<dbReference type="AlphaFoldDB" id="A0A8X6Q5E6"/>
<organism evidence="1 2">
    <name type="scientific">Nephila pilipes</name>
    <name type="common">Giant wood spider</name>
    <name type="synonym">Nephila maculata</name>
    <dbReference type="NCBI Taxonomy" id="299642"/>
    <lineage>
        <taxon>Eukaryota</taxon>
        <taxon>Metazoa</taxon>
        <taxon>Ecdysozoa</taxon>
        <taxon>Arthropoda</taxon>
        <taxon>Chelicerata</taxon>
        <taxon>Arachnida</taxon>
        <taxon>Araneae</taxon>
        <taxon>Araneomorphae</taxon>
        <taxon>Entelegynae</taxon>
        <taxon>Araneoidea</taxon>
        <taxon>Nephilidae</taxon>
        <taxon>Nephila</taxon>
    </lineage>
</organism>
<reference evidence="1" key="1">
    <citation type="submission" date="2020-08" db="EMBL/GenBank/DDBJ databases">
        <title>Multicomponent nature underlies the extraordinary mechanical properties of spider dragline silk.</title>
        <authorList>
            <person name="Kono N."/>
            <person name="Nakamura H."/>
            <person name="Mori M."/>
            <person name="Yoshida Y."/>
            <person name="Ohtoshi R."/>
            <person name="Malay A.D."/>
            <person name="Moran D.A.P."/>
            <person name="Tomita M."/>
            <person name="Numata K."/>
            <person name="Arakawa K."/>
        </authorList>
    </citation>
    <scope>NUCLEOTIDE SEQUENCE</scope>
</reference>
<dbReference type="OrthoDB" id="6433390at2759"/>
<accession>A0A8X6Q5E6</accession>
<keyword evidence="2" id="KW-1185">Reference proteome</keyword>
<sequence>MHALSKSCDTIISTFLIRCRAHGKQASFEEEDDGKKLPRCCCPLMTAFEQSEDKIPAQKVNLRRRAETEVLALPEGGLMVVLGFRTKETFQV</sequence>
<dbReference type="EMBL" id="BMAW01077645">
    <property type="protein sequence ID" value="GFU07388.1"/>
    <property type="molecule type" value="Genomic_DNA"/>
</dbReference>
<gene>
    <name evidence="1" type="ORF">NPIL_583561</name>
</gene>
<evidence type="ECO:0000313" key="2">
    <source>
        <dbReference type="Proteomes" id="UP000887013"/>
    </source>
</evidence>
<dbReference type="Proteomes" id="UP000887013">
    <property type="component" value="Unassembled WGS sequence"/>
</dbReference>
<protein>
    <submittedName>
        <fullName evidence="1">Uncharacterized protein</fullName>
    </submittedName>
</protein>